<feature type="non-terminal residue" evidence="1">
    <location>
        <position position="1"/>
    </location>
</feature>
<dbReference type="GeneID" id="25918670"/>
<proteinExistence type="predicted"/>
<protein>
    <submittedName>
        <fullName evidence="1">Uncharacterized protein</fullName>
    </submittedName>
</protein>
<dbReference type="AlphaFoldDB" id="A0A0L0EY31"/>
<dbReference type="Proteomes" id="UP000054560">
    <property type="component" value="Unassembled WGS sequence"/>
</dbReference>
<dbReference type="RefSeq" id="XP_014143227.1">
    <property type="nucleotide sequence ID" value="XM_014287752.1"/>
</dbReference>
<name>A0A0L0EY31_9EUKA</name>
<gene>
    <name evidence="1" type="ORF">SARC_18166</name>
</gene>
<keyword evidence="2" id="KW-1185">Reference proteome</keyword>
<organism evidence="1 2">
    <name type="scientific">Sphaeroforma arctica JP610</name>
    <dbReference type="NCBI Taxonomy" id="667725"/>
    <lineage>
        <taxon>Eukaryota</taxon>
        <taxon>Ichthyosporea</taxon>
        <taxon>Ichthyophonida</taxon>
        <taxon>Sphaeroforma</taxon>
    </lineage>
</organism>
<evidence type="ECO:0000313" key="1">
    <source>
        <dbReference type="EMBL" id="KNC69325.1"/>
    </source>
</evidence>
<sequence length="52" mass="6072">ATRVSHIPTQRFNRHAQAQIAGIEVTERFTAQSSLRVRTQKYQYNTQQVSMH</sequence>
<evidence type="ECO:0000313" key="2">
    <source>
        <dbReference type="Proteomes" id="UP000054560"/>
    </source>
</evidence>
<dbReference type="EMBL" id="KQ255829">
    <property type="protein sequence ID" value="KNC69325.1"/>
    <property type="molecule type" value="Genomic_DNA"/>
</dbReference>
<reference evidence="1 2" key="1">
    <citation type="submission" date="2011-02" db="EMBL/GenBank/DDBJ databases">
        <title>The Genome Sequence of Sphaeroforma arctica JP610.</title>
        <authorList>
            <consortium name="The Broad Institute Genome Sequencing Platform"/>
            <person name="Russ C."/>
            <person name="Cuomo C."/>
            <person name="Young S.K."/>
            <person name="Zeng Q."/>
            <person name="Gargeya S."/>
            <person name="Alvarado L."/>
            <person name="Berlin A."/>
            <person name="Chapman S.B."/>
            <person name="Chen Z."/>
            <person name="Freedman E."/>
            <person name="Gellesch M."/>
            <person name="Goldberg J."/>
            <person name="Griggs A."/>
            <person name="Gujja S."/>
            <person name="Heilman E."/>
            <person name="Heiman D."/>
            <person name="Howarth C."/>
            <person name="Mehta T."/>
            <person name="Neiman D."/>
            <person name="Pearson M."/>
            <person name="Roberts A."/>
            <person name="Saif S."/>
            <person name="Shea T."/>
            <person name="Shenoy N."/>
            <person name="Sisk P."/>
            <person name="Stolte C."/>
            <person name="Sykes S."/>
            <person name="White J."/>
            <person name="Yandava C."/>
            <person name="Burger G."/>
            <person name="Gray M.W."/>
            <person name="Holland P.W.H."/>
            <person name="King N."/>
            <person name="Lang F.B.F."/>
            <person name="Roger A.J."/>
            <person name="Ruiz-Trillo I."/>
            <person name="Haas B."/>
            <person name="Nusbaum C."/>
            <person name="Birren B."/>
        </authorList>
    </citation>
    <scope>NUCLEOTIDE SEQUENCE [LARGE SCALE GENOMIC DNA]</scope>
    <source>
        <strain evidence="1 2">JP610</strain>
    </source>
</reference>
<accession>A0A0L0EY31</accession>